<evidence type="ECO:0000259" key="2">
    <source>
        <dbReference type="Pfam" id="PF18433"/>
    </source>
</evidence>
<dbReference type="EMBL" id="CP015839">
    <property type="protein sequence ID" value="ANG62375.1"/>
    <property type="molecule type" value="Genomic_DNA"/>
</dbReference>
<reference evidence="4" key="1">
    <citation type="submission" date="2016-05" db="EMBL/GenBank/DDBJ databases">
        <authorList>
            <person name="Baek K."/>
            <person name="Yang S.-J."/>
        </authorList>
    </citation>
    <scope>NUCLEOTIDE SEQUENCE [LARGE SCALE GENOMIC DNA]</scope>
    <source>
        <strain evidence="4">ST58-10</strain>
    </source>
</reference>
<evidence type="ECO:0000313" key="4">
    <source>
        <dbReference type="Proteomes" id="UP000078070"/>
    </source>
</evidence>
<dbReference type="AlphaFoldDB" id="A0A1A9EWX0"/>
<evidence type="ECO:0000313" key="3">
    <source>
        <dbReference type="EMBL" id="ANG62375.1"/>
    </source>
</evidence>
<dbReference type="Pfam" id="PF18433">
    <property type="entry name" value="DUF5610"/>
    <property type="match status" value="1"/>
</dbReference>
<dbReference type="Proteomes" id="UP000078070">
    <property type="component" value="Chromosome"/>
</dbReference>
<dbReference type="Gene3D" id="1.10.132.90">
    <property type="match status" value="1"/>
</dbReference>
<protein>
    <recommendedName>
        <fullName evidence="2">DUF5610 domain-containing protein</fullName>
    </recommendedName>
</protein>
<organism evidence="3 4">
    <name type="scientific">Marinobacterium aestuarii</name>
    <dbReference type="NCBI Taxonomy" id="1821621"/>
    <lineage>
        <taxon>Bacteria</taxon>
        <taxon>Pseudomonadati</taxon>
        <taxon>Pseudomonadota</taxon>
        <taxon>Gammaproteobacteria</taxon>
        <taxon>Oceanospirillales</taxon>
        <taxon>Oceanospirillaceae</taxon>
        <taxon>Marinobacterium</taxon>
    </lineage>
</organism>
<evidence type="ECO:0000256" key="1">
    <source>
        <dbReference type="SAM" id="MobiDB-lite"/>
    </source>
</evidence>
<dbReference type="STRING" id="1821621.A8C75_07650"/>
<dbReference type="OrthoDB" id="7366224at2"/>
<accession>A0A1A9EWX0</accession>
<reference evidence="3 4" key="2">
    <citation type="journal article" date="2018" name="Int. J. Syst. Evol. Microbiol.">
        <title>Marinobacterium aestuarii sp. nov., a benzene-degrading marine bacterium isolated from estuary sediment.</title>
        <authorList>
            <person name="Bae S.S."/>
            <person name="Jung J."/>
            <person name="Chung D."/>
            <person name="Baek K."/>
        </authorList>
    </citation>
    <scope>NUCLEOTIDE SEQUENCE [LARGE SCALE GENOMIC DNA]</scope>
    <source>
        <strain evidence="3 4">ST58-10</strain>
    </source>
</reference>
<proteinExistence type="predicted"/>
<keyword evidence="4" id="KW-1185">Reference proteome</keyword>
<name>A0A1A9EWX0_9GAMM</name>
<gene>
    <name evidence="3" type="ORF">A8C75_07650</name>
</gene>
<dbReference type="KEGG" id="mars:A8C75_07650"/>
<feature type="domain" description="DUF5610" evidence="2">
    <location>
        <begin position="67"/>
        <end position="186"/>
    </location>
</feature>
<sequence>MDIKPDNFGRQVSARARAQDRPAGGLGTAVSQAARSDKQLTPADHSQARNEAILEASLKVSITVGSQPMEALYRSVIGALNEALQTDLGDSAIQTAYAAELDVSPEATAARILSRSTAFFASYQSQHPELNAGDARLSFADLIQGGIDQGFAQARDILKGQAVLEGNIASAIDATYSLVVQGLEAFRAQPETPVETPAG</sequence>
<dbReference type="RefSeq" id="WP_067380272.1">
    <property type="nucleotide sequence ID" value="NZ_CP015839.1"/>
</dbReference>
<feature type="region of interest" description="Disordered" evidence="1">
    <location>
        <begin position="1"/>
        <end position="47"/>
    </location>
</feature>
<dbReference type="InterPro" id="IPR041651">
    <property type="entry name" value="DUF5610"/>
</dbReference>